<gene>
    <name evidence="1" type="ORF">SNAT2548_LOCUS4787</name>
</gene>
<reference evidence="1" key="1">
    <citation type="submission" date="2021-02" db="EMBL/GenBank/DDBJ databases">
        <authorList>
            <person name="Dougan E. K."/>
            <person name="Rhodes N."/>
            <person name="Thang M."/>
            <person name="Chan C."/>
        </authorList>
    </citation>
    <scope>NUCLEOTIDE SEQUENCE</scope>
</reference>
<proteinExistence type="predicted"/>
<accession>A0A812IIX0</accession>
<sequence>MPLASVLRRCTEAASSQGAFSCAHTSEAEPVNGVTTSISSASALAVQTDSFEALLQAPRHSCFPRPRRRRPRAWAGNHGPRVRVSGPSTIQTLRGELCGRKVALILCGEAHEDALDLTRPRSIIAAKLGWVPFQLPHAVDVAAAVACHASSSLRDVQAWAQEKLPRLAAKSLDLTGSLLLFRRSHGPKERGIAWLFLPGTVSFLPDADQADAEKTRAFLWDDVDEDARWVRQQKEQGLRVPPVTHDAIISRRKKLRLKEKVELFDDWLLRHASDSRVQLILEGSVWDTEVELHEESGVAPAPLAHQSLQGMEMDSCDEEEDQADPSTRRFCGEDGTGTLLEFLRRRVMQNVDPRRIRFMDPRELGDPEDDELRTRFQSLLEKPMPRDVEEETADAKGLKIPVRPTKTWIKQMLDIPAIPSWEAFFGAASELLYYSPHIRGDFVPFLACVLKHSLESPRPQEAVLEFFQHLYTGKVSDALAMLRQDEKARSCLRVRSVLHCRPGQGLRRRQDVRRLIPVRSAPVDRFLKARGSSPPRTWVSELAQRVKRGGADDVVSAAHEWYLSSVEAFLNNPKAEDVEGDYFVAWLRECHRDIYEDIDTSDPAVLRTRDRVPSLSDTRTFHNLRGIHMPGFEAAMQEIFSFDPDAGRPTTKRQRVLAKIVIDVFQLRMVDLAVILLVAERVLQAAVGTEVVVLLYAGSDHANTVESFFRKHGFRGDHLPRGGRVGKDYWYPDEERGLHLPSYLRDFGELFR</sequence>
<dbReference type="Proteomes" id="UP000604046">
    <property type="component" value="Unassembled WGS sequence"/>
</dbReference>
<comment type="caution">
    <text evidence="1">The sequence shown here is derived from an EMBL/GenBank/DDBJ whole genome shotgun (WGS) entry which is preliminary data.</text>
</comment>
<protein>
    <submittedName>
        <fullName evidence="1">Uncharacterized protein</fullName>
    </submittedName>
</protein>
<dbReference type="OrthoDB" id="410301at2759"/>
<dbReference type="AlphaFoldDB" id="A0A812IIX0"/>
<organism evidence="1 2">
    <name type="scientific">Symbiodinium natans</name>
    <dbReference type="NCBI Taxonomy" id="878477"/>
    <lineage>
        <taxon>Eukaryota</taxon>
        <taxon>Sar</taxon>
        <taxon>Alveolata</taxon>
        <taxon>Dinophyceae</taxon>
        <taxon>Suessiales</taxon>
        <taxon>Symbiodiniaceae</taxon>
        <taxon>Symbiodinium</taxon>
    </lineage>
</organism>
<keyword evidence="2" id="KW-1185">Reference proteome</keyword>
<name>A0A812IIX0_9DINO</name>
<evidence type="ECO:0000313" key="1">
    <source>
        <dbReference type="EMBL" id="CAE7040414.1"/>
    </source>
</evidence>
<dbReference type="EMBL" id="CAJNDS010000296">
    <property type="protein sequence ID" value="CAE7040414.1"/>
    <property type="molecule type" value="Genomic_DNA"/>
</dbReference>
<evidence type="ECO:0000313" key="2">
    <source>
        <dbReference type="Proteomes" id="UP000604046"/>
    </source>
</evidence>